<dbReference type="InterPro" id="IPR036291">
    <property type="entry name" value="NAD(P)-bd_dom_sf"/>
</dbReference>
<dbReference type="PANTHER" id="PTHR43639">
    <property type="entry name" value="OXIDOREDUCTASE, SHORT-CHAIN DEHYDROGENASE/REDUCTASE FAMILY (AFU_ORTHOLOGUE AFUA_5G02870)"/>
    <property type="match status" value="1"/>
</dbReference>
<dbReference type="Pfam" id="PF13561">
    <property type="entry name" value="adh_short_C2"/>
    <property type="match status" value="1"/>
</dbReference>
<evidence type="ECO:0000256" key="1">
    <source>
        <dbReference type="ARBA" id="ARBA00006484"/>
    </source>
</evidence>
<evidence type="ECO:0000256" key="2">
    <source>
        <dbReference type="ARBA" id="ARBA00023002"/>
    </source>
</evidence>
<keyword evidence="2 3" id="KW-0560">Oxidoreductase</keyword>
<proteinExistence type="inferred from homology"/>
<gene>
    <name evidence="3" type="primary">fabG_11</name>
    <name evidence="3" type="ORF">LuPra_06219</name>
</gene>
<dbReference type="EMBL" id="CP015136">
    <property type="protein sequence ID" value="AMY12935.1"/>
    <property type="molecule type" value="Genomic_DNA"/>
</dbReference>
<dbReference type="GO" id="GO:0004316">
    <property type="term" value="F:3-oxoacyl-[acyl-carrier-protein] reductase (NADPH) activity"/>
    <property type="evidence" value="ECO:0007669"/>
    <property type="project" value="UniProtKB-EC"/>
</dbReference>
<protein>
    <submittedName>
        <fullName evidence="3">3-oxoacyl-[acyl-carrier-protein] reductase FabG</fullName>
        <ecNumber evidence="3">1.1.1.100</ecNumber>
    </submittedName>
</protein>
<dbReference type="PANTHER" id="PTHR43639:SF1">
    <property type="entry name" value="SHORT-CHAIN DEHYDROGENASE_REDUCTASE FAMILY PROTEIN"/>
    <property type="match status" value="1"/>
</dbReference>
<dbReference type="EC" id="1.1.1.100" evidence="3"/>
<dbReference type="RefSeq" id="WP_110174347.1">
    <property type="nucleotide sequence ID" value="NZ_CP015136.1"/>
</dbReference>
<dbReference type="KEGG" id="abac:LuPra_06219"/>
<accession>A0A143PW63</accession>
<reference evidence="4" key="2">
    <citation type="submission" date="2016-04" db="EMBL/GenBank/DDBJ databases">
        <title>First Complete Genome Sequence of a Subdivision 6 Acidobacterium.</title>
        <authorList>
            <person name="Huang S."/>
            <person name="Vieira S."/>
            <person name="Bunk B."/>
            <person name="Riedel T."/>
            <person name="Sproeer C."/>
            <person name="Overmann J."/>
        </authorList>
    </citation>
    <scope>NUCLEOTIDE SEQUENCE [LARGE SCALE GENOMIC DNA]</scope>
    <source>
        <strain evidence="4">DSM 100886 HEG_-6_39</strain>
    </source>
</reference>
<sequence length="246" mass="25592">MTLSDKVVLITGGTRMGASLAHACAARGADVALSYAHSAHAIDEVVTSVAATGRRAAAFATDLRVAAACASLVDDVIAWAGQLDVLVCLASVYARVPLDELTPQDWQEQLAVDLDASFHCARAAAAHMRPRGAGHVVLCSDWVAASGRPRYTGYLPYYVAKAGVVALTESLALELAADGVQVNAIAPGPILPAAGTTPEMQAAVMQATPLRHWGGPDVVTHAIMGLLDQEWVTGQVVRVDGGRHLL</sequence>
<comment type="similarity">
    <text evidence="1">Belongs to the short-chain dehydrogenases/reductases (SDR) family.</text>
</comment>
<name>A0A143PW63_LUTPR</name>
<dbReference type="InterPro" id="IPR002347">
    <property type="entry name" value="SDR_fam"/>
</dbReference>
<organism evidence="3 4">
    <name type="scientific">Luteitalea pratensis</name>
    <dbReference type="NCBI Taxonomy" id="1855912"/>
    <lineage>
        <taxon>Bacteria</taxon>
        <taxon>Pseudomonadati</taxon>
        <taxon>Acidobacteriota</taxon>
        <taxon>Vicinamibacteria</taxon>
        <taxon>Vicinamibacterales</taxon>
        <taxon>Vicinamibacteraceae</taxon>
        <taxon>Luteitalea</taxon>
    </lineage>
</organism>
<dbReference type="SUPFAM" id="SSF51735">
    <property type="entry name" value="NAD(P)-binding Rossmann-fold domains"/>
    <property type="match status" value="1"/>
</dbReference>
<dbReference type="STRING" id="1855912.LuPra_06219"/>
<dbReference type="PRINTS" id="PR00081">
    <property type="entry name" value="GDHRDH"/>
</dbReference>
<evidence type="ECO:0000313" key="3">
    <source>
        <dbReference type="EMBL" id="AMY12935.1"/>
    </source>
</evidence>
<dbReference type="CDD" id="cd05233">
    <property type="entry name" value="SDR_c"/>
    <property type="match status" value="1"/>
</dbReference>
<dbReference type="Proteomes" id="UP000076079">
    <property type="component" value="Chromosome"/>
</dbReference>
<dbReference type="Gene3D" id="3.40.50.720">
    <property type="entry name" value="NAD(P)-binding Rossmann-like Domain"/>
    <property type="match status" value="1"/>
</dbReference>
<keyword evidence="4" id="KW-1185">Reference proteome</keyword>
<reference evidence="3 4" key="1">
    <citation type="journal article" date="2016" name="Genome Announc.">
        <title>First Complete Genome Sequence of a Subdivision 6 Acidobacterium Strain.</title>
        <authorList>
            <person name="Huang S."/>
            <person name="Vieira S."/>
            <person name="Bunk B."/>
            <person name="Riedel T."/>
            <person name="Sproer C."/>
            <person name="Overmann J."/>
        </authorList>
    </citation>
    <scope>NUCLEOTIDE SEQUENCE [LARGE SCALE GENOMIC DNA]</scope>
    <source>
        <strain evidence="4">DSM 100886 HEG_-6_39</strain>
    </source>
</reference>
<evidence type="ECO:0000313" key="4">
    <source>
        <dbReference type="Proteomes" id="UP000076079"/>
    </source>
</evidence>
<dbReference type="OrthoDB" id="9790146at2"/>
<dbReference type="AlphaFoldDB" id="A0A143PW63"/>